<dbReference type="EMBL" id="LHXO01000010">
    <property type="protein sequence ID" value="KXA95658.1"/>
    <property type="molecule type" value="Genomic_DNA"/>
</dbReference>
<dbReference type="AlphaFoldDB" id="A0A133UN45"/>
<proteinExistence type="predicted"/>
<evidence type="ECO:0000313" key="3">
    <source>
        <dbReference type="Proteomes" id="UP000070284"/>
    </source>
</evidence>
<feature type="transmembrane region" description="Helical" evidence="1">
    <location>
        <begin position="81"/>
        <end position="99"/>
    </location>
</feature>
<reference evidence="2 3" key="1">
    <citation type="journal article" date="2016" name="Sci. Rep.">
        <title>Metabolic traits of an uncultured archaeal lineage -MSBL1- from brine pools of the Red Sea.</title>
        <authorList>
            <person name="Mwirichia R."/>
            <person name="Alam I."/>
            <person name="Rashid M."/>
            <person name="Vinu M."/>
            <person name="Ba-Alawi W."/>
            <person name="Anthony Kamau A."/>
            <person name="Kamanda Ngugi D."/>
            <person name="Goker M."/>
            <person name="Klenk H.P."/>
            <person name="Bajic V."/>
            <person name="Stingl U."/>
        </authorList>
    </citation>
    <scope>NUCLEOTIDE SEQUENCE [LARGE SCALE GENOMIC DNA]</scope>
    <source>
        <strain evidence="2">SCGC-AAA259E19</strain>
    </source>
</reference>
<sequence>MLLTHKKGTPELVSGKMGIRDRFKESLKERSPWLAALFNVIWGLGYLYAGRKKLVGLSLLTLIIVFPTASIALTAKDVSFLQIQALIFGLLLFVSFALARDAYIETKKRNKESEPP</sequence>
<evidence type="ECO:0000313" key="2">
    <source>
        <dbReference type="EMBL" id="KXA95658.1"/>
    </source>
</evidence>
<dbReference type="Proteomes" id="UP000070284">
    <property type="component" value="Unassembled WGS sequence"/>
</dbReference>
<feature type="transmembrane region" description="Helical" evidence="1">
    <location>
        <begin position="31"/>
        <end position="49"/>
    </location>
</feature>
<name>A0A133UN45_9EURY</name>
<feature type="transmembrane region" description="Helical" evidence="1">
    <location>
        <begin position="54"/>
        <end position="75"/>
    </location>
</feature>
<gene>
    <name evidence="2" type="ORF">AKJ65_01350</name>
</gene>
<keyword evidence="1" id="KW-0812">Transmembrane</keyword>
<evidence type="ECO:0000256" key="1">
    <source>
        <dbReference type="SAM" id="Phobius"/>
    </source>
</evidence>
<protein>
    <submittedName>
        <fullName evidence="2">Uncharacterized protein</fullName>
    </submittedName>
</protein>
<comment type="caution">
    <text evidence="2">The sequence shown here is derived from an EMBL/GenBank/DDBJ whole genome shotgun (WGS) entry which is preliminary data.</text>
</comment>
<keyword evidence="1" id="KW-1133">Transmembrane helix</keyword>
<accession>A0A133UN45</accession>
<organism evidence="2 3">
    <name type="scientific">candidate division MSBL1 archaeon SCGC-AAA259E19</name>
    <dbReference type="NCBI Taxonomy" id="1698264"/>
    <lineage>
        <taxon>Archaea</taxon>
        <taxon>Methanobacteriati</taxon>
        <taxon>Methanobacteriota</taxon>
        <taxon>candidate division MSBL1</taxon>
    </lineage>
</organism>
<keyword evidence="1" id="KW-0472">Membrane</keyword>
<keyword evidence="3" id="KW-1185">Reference proteome</keyword>